<dbReference type="GO" id="GO:0009099">
    <property type="term" value="P:L-valine biosynthetic process"/>
    <property type="evidence" value="ECO:0007669"/>
    <property type="project" value="TreeGrafter"/>
</dbReference>
<dbReference type="RefSeq" id="WP_135965250.1">
    <property type="nucleotide sequence ID" value="NZ_SRXT01000007.1"/>
</dbReference>
<dbReference type="InterPro" id="IPR012000">
    <property type="entry name" value="Thiamin_PyroP_enz_cen_dom"/>
</dbReference>
<organism evidence="7 8">
    <name type="scientific">Sphingomonas gei</name>
    <dbReference type="NCBI Taxonomy" id="1395960"/>
    <lineage>
        <taxon>Bacteria</taxon>
        <taxon>Pseudomonadati</taxon>
        <taxon>Pseudomonadota</taxon>
        <taxon>Alphaproteobacteria</taxon>
        <taxon>Sphingomonadales</taxon>
        <taxon>Sphingomonadaceae</taxon>
        <taxon>Sphingomonas</taxon>
    </lineage>
</organism>
<evidence type="ECO:0000259" key="4">
    <source>
        <dbReference type="Pfam" id="PF00205"/>
    </source>
</evidence>
<evidence type="ECO:0000256" key="3">
    <source>
        <dbReference type="RuleBase" id="RU362132"/>
    </source>
</evidence>
<dbReference type="CDD" id="cd07035">
    <property type="entry name" value="TPP_PYR_POX_like"/>
    <property type="match status" value="1"/>
</dbReference>
<dbReference type="AlphaFoldDB" id="A0A4S1X3L4"/>
<comment type="similarity">
    <text evidence="1 3">Belongs to the TPP enzyme family.</text>
</comment>
<accession>A0A4S1X3L4</accession>
<dbReference type="GO" id="GO:0030976">
    <property type="term" value="F:thiamine pyrophosphate binding"/>
    <property type="evidence" value="ECO:0007669"/>
    <property type="project" value="InterPro"/>
</dbReference>
<evidence type="ECO:0000259" key="6">
    <source>
        <dbReference type="Pfam" id="PF02776"/>
    </source>
</evidence>
<dbReference type="GO" id="GO:0009097">
    <property type="term" value="P:isoleucine biosynthetic process"/>
    <property type="evidence" value="ECO:0007669"/>
    <property type="project" value="TreeGrafter"/>
</dbReference>
<dbReference type="Pfam" id="PF02775">
    <property type="entry name" value="TPP_enzyme_C"/>
    <property type="match status" value="1"/>
</dbReference>
<dbReference type="OrthoDB" id="4494979at2"/>
<dbReference type="EMBL" id="SRXT01000007">
    <property type="protein sequence ID" value="TGX50333.1"/>
    <property type="molecule type" value="Genomic_DNA"/>
</dbReference>
<dbReference type="InterPro" id="IPR029035">
    <property type="entry name" value="DHS-like_NAD/FAD-binding_dom"/>
</dbReference>
<dbReference type="InterPro" id="IPR045229">
    <property type="entry name" value="TPP_enz"/>
</dbReference>
<dbReference type="GO" id="GO:0005948">
    <property type="term" value="C:acetolactate synthase complex"/>
    <property type="evidence" value="ECO:0007669"/>
    <property type="project" value="TreeGrafter"/>
</dbReference>
<dbReference type="GO" id="GO:0050660">
    <property type="term" value="F:flavin adenine dinucleotide binding"/>
    <property type="evidence" value="ECO:0007669"/>
    <property type="project" value="TreeGrafter"/>
</dbReference>
<dbReference type="GO" id="GO:0000287">
    <property type="term" value="F:magnesium ion binding"/>
    <property type="evidence" value="ECO:0007669"/>
    <property type="project" value="InterPro"/>
</dbReference>
<dbReference type="PANTHER" id="PTHR18968">
    <property type="entry name" value="THIAMINE PYROPHOSPHATE ENZYMES"/>
    <property type="match status" value="1"/>
</dbReference>
<keyword evidence="2 3" id="KW-0786">Thiamine pyrophosphate</keyword>
<dbReference type="PANTHER" id="PTHR18968:SF142">
    <property type="entry name" value="ACETOLACTATE SYNTHASE"/>
    <property type="match status" value="1"/>
</dbReference>
<keyword evidence="8" id="KW-1185">Reference proteome</keyword>
<dbReference type="InterPro" id="IPR012001">
    <property type="entry name" value="Thiamin_PyroP_enz_TPP-bd_dom"/>
</dbReference>
<dbReference type="Proteomes" id="UP000306147">
    <property type="component" value="Unassembled WGS sequence"/>
</dbReference>
<reference evidence="7 8" key="1">
    <citation type="submission" date="2019-04" db="EMBL/GenBank/DDBJ databases">
        <title>Sphingomonas psychrotolerans sp. nov., isolated from soil in the Tianshan Mountains, Xinjiang, China.</title>
        <authorList>
            <person name="Luo Y."/>
            <person name="Sheng H."/>
        </authorList>
    </citation>
    <scope>NUCLEOTIDE SEQUENCE [LARGE SCALE GENOMIC DNA]</scope>
    <source>
        <strain evidence="7 8">ZFGT-11</strain>
    </source>
</reference>
<dbReference type="Gene3D" id="3.40.50.1220">
    <property type="entry name" value="TPP-binding domain"/>
    <property type="match status" value="1"/>
</dbReference>
<comment type="caution">
    <text evidence="7">The sequence shown here is derived from an EMBL/GenBank/DDBJ whole genome shotgun (WGS) entry which is preliminary data.</text>
</comment>
<evidence type="ECO:0000313" key="8">
    <source>
        <dbReference type="Proteomes" id="UP000306147"/>
    </source>
</evidence>
<name>A0A4S1X3L4_9SPHN</name>
<dbReference type="SUPFAM" id="SSF52518">
    <property type="entry name" value="Thiamin diphosphate-binding fold (THDP-binding)"/>
    <property type="match status" value="2"/>
</dbReference>
<gene>
    <name evidence="7" type="ORF">E5A73_18135</name>
</gene>
<evidence type="ECO:0000313" key="7">
    <source>
        <dbReference type="EMBL" id="TGX50333.1"/>
    </source>
</evidence>
<feature type="domain" description="Thiamine pyrophosphate enzyme TPP-binding" evidence="5">
    <location>
        <begin position="405"/>
        <end position="555"/>
    </location>
</feature>
<proteinExistence type="inferred from homology"/>
<dbReference type="CDD" id="cd00568">
    <property type="entry name" value="TPP_enzymes"/>
    <property type="match status" value="1"/>
</dbReference>
<dbReference type="Gene3D" id="3.40.50.970">
    <property type="match status" value="2"/>
</dbReference>
<dbReference type="FunFam" id="3.40.50.970:FF:000007">
    <property type="entry name" value="Acetolactate synthase"/>
    <property type="match status" value="1"/>
</dbReference>
<dbReference type="GO" id="GO:0003984">
    <property type="term" value="F:acetolactate synthase activity"/>
    <property type="evidence" value="ECO:0007669"/>
    <property type="project" value="TreeGrafter"/>
</dbReference>
<dbReference type="InterPro" id="IPR029061">
    <property type="entry name" value="THDP-binding"/>
</dbReference>
<evidence type="ECO:0000256" key="2">
    <source>
        <dbReference type="ARBA" id="ARBA00023052"/>
    </source>
</evidence>
<dbReference type="Pfam" id="PF00205">
    <property type="entry name" value="TPP_enzyme_M"/>
    <property type="match status" value="1"/>
</dbReference>
<evidence type="ECO:0000256" key="1">
    <source>
        <dbReference type="ARBA" id="ARBA00007812"/>
    </source>
</evidence>
<dbReference type="SUPFAM" id="SSF52467">
    <property type="entry name" value="DHS-like NAD/FAD-binding domain"/>
    <property type="match status" value="1"/>
</dbReference>
<feature type="domain" description="Thiamine pyrophosphate enzyme N-terminal TPP-binding" evidence="6">
    <location>
        <begin position="5"/>
        <end position="117"/>
    </location>
</feature>
<dbReference type="Pfam" id="PF02776">
    <property type="entry name" value="TPP_enzyme_N"/>
    <property type="match status" value="1"/>
</dbReference>
<feature type="domain" description="Thiamine pyrophosphate enzyme central" evidence="4">
    <location>
        <begin position="206"/>
        <end position="341"/>
    </location>
</feature>
<protein>
    <submittedName>
        <fullName evidence="7">Thiamine pyrophosphate-binding protein</fullName>
    </submittedName>
</protein>
<sequence>MTLVKLADWVADRIAAHGIDHVFMITGGGAMHLNHALGTHPKLATTFAHHEQALSMAAEAYYRLTNRLAVVNVTSGPGGTNAITGVYGAYVDSIGMLVISGQVKTETTVRATGLPLRQFGDQELDIEELVRPVTKYVTMVTDPLSIRYHLEKALYLATSGRPGPVWLDIPLDVQAARIDPAQLAGFDPAELDEPWKATDLDAAAAAILDKLRAAERPVVFAGSGVRLSGAHTEFLQLIDKLGVPVVTAWNAHDVLWNAHPLYAGRPGSVGDRGGNMVTQSADLLLVLGSRLNIRQVSYNWKTFARAAFKIWVDIDPVELRKPTVVPDMPVLADLADLIPALLEAPYQGPTPAHDEWLEWSRERVWSFPAVLPEYRNHGPTVHPYVAMEALFAQLGEDDVVVTGNGSACVVSFQVAEIKRGQRLWTNSGCATMGYDLPAAIGVCAATRGKQRVIAIAGDGSIMMNLQEMQTIAGNGLPVKVFLINNNGYVSIFQTQRNFFNGVEVGGGPKSNVTFPDFAKLAAAFGFAYFRAESHNDLPGAIASALATEGPVLCEIMVDEHVGFAPKLSAKAHPDGRITSPPLEDLSPFLPREVLRENMRIALLEEE</sequence>
<dbReference type="InterPro" id="IPR011766">
    <property type="entry name" value="TPP_enzyme_TPP-bd"/>
</dbReference>
<evidence type="ECO:0000259" key="5">
    <source>
        <dbReference type="Pfam" id="PF02775"/>
    </source>
</evidence>